<feature type="domain" description="Response regulatory" evidence="3">
    <location>
        <begin position="4"/>
        <end position="118"/>
    </location>
</feature>
<evidence type="ECO:0000256" key="1">
    <source>
        <dbReference type="ARBA" id="ARBA00022553"/>
    </source>
</evidence>
<dbReference type="PANTHER" id="PTHR44591:SF3">
    <property type="entry name" value="RESPONSE REGULATORY DOMAIN-CONTAINING PROTEIN"/>
    <property type="match status" value="1"/>
</dbReference>
<protein>
    <submittedName>
        <fullName evidence="4">Response regulator</fullName>
    </submittedName>
</protein>
<dbReference type="InterPro" id="IPR001789">
    <property type="entry name" value="Sig_transdc_resp-reg_receiver"/>
</dbReference>
<accession>A0ABR7KPD2</accession>
<feature type="modified residue" description="4-aspartylphosphate" evidence="2">
    <location>
        <position position="53"/>
    </location>
</feature>
<gene>
    <name evidence="4" type="ORF">H7U22_05900</name>
</gene>
<evidence type="ECO:0000259" key="3">
    <source>
        <dbReference type="PROSITE" id="PS50110"/>
    </source>
</evidence>
<proteinExistence type="predicted"/>
<organism evidence="4 5">
    <name type="scientific">Pedobacter fastidiosus</name>
    <dbReference type="NCBI Taxonomy" id="2765361"/>
    <lineage>
        <taxon>Bacteria</taxon>
        <taxon>Pseudomonadati</taxon>
        <taxon>Bacteroidota</taxon>
        <taxon>Sphingobacteriia</taxon>
        <taxon>Sphingobacteriales</taxon>
        <taxon>Sphingobacteriaceae</taxon>
        <taxon>Pedobacter</taxon>
    </lineage>
</organism>
<dbReference type="PANTHER" id="PTHR44591">
    <property type="entry name" value="STRESS RESPONSE REGULATOR PROTEIN 1"/>
    <property type="match status" value="1"/>
</dbReference>
<keyword evidence="5" id="KW-1185">Reference proteome</keyword>
<evidence type="ECO:0000256" key="2">
    <source>
        <dbReference type="PROSITE-ProRule" id="PRU00169"/>
    </source>
</evidence>
<evidence type="ECO:0000313" key="5">
    <source>
        <dbReference type="Proteomes" id="UP000652755"/>
    </source>
</evidence>
<evidence type="ECO:0000313" key="4">
    <source>
        <dbReference type="EMBL" id="MBC6109949.1"/>
    </source>
</evidence>
<dbReference type="Pfam" id="PF00072">
    <property type="entry name" value="Response_reg"/>
    <property type="match status" value="1"/>
</dbReference>
<dbReference type="PROSITE" id="PS50110">
    <property type="entry name" value="RESPONSE_REGULATORY"/>
    <property type="match status" value="1"/>
</dbReference>
<comment type="caution">
    <text evidence="4">The sequence shown here is derived from an EMBL/GenBank/DDBJ whole genome shotgun (WGS) entry which is preliminary data.</text>
</comment>
<dbReference type="Proteomes" id="UP000652755">
    <property type="component" value="Unassembled WGS sequence"/>
</dbReference>
<name>A0ABR7KPD2_9SPHI</name>
<dbReference type="InterPro" id="IPR011006">
    <property type="entry name" value="CheY-like_superfamily"/>
</dbReference>
<dbReference type="InterPro" id="IPR050595">
    <property type="entry name" value="Bact_response_regulator"/>
</dbReference>
<dbReference type="RefSeq" id="WP_187070424.1">
    <property type="nucleotide sequence ID" value="NZ_JACRYL010000004.1"/>
</dbReference>
<dbReference type="EMBL" id="JACRYL010000004">
    <property type="protein sequence ID" value="MBC6109949.1"/>
    <property type="molecule type" value="Genomic_DNA"/>
</dbReference>
<dbReference type="SUPFAM" id="SSF52172">
    <property type="entry name" value="CheY-like"/>
    <property type="match status" value="1"/>
</dbReference>
<sequence length="121" mass="13965">MGKRICVLEDNDDIREIISFVLEDEEYEVFSFSSIKDFEKGVKGLHPDAFLLDVMLPDGNGLDVCCELKSENETKNVPVLMMSANFSATQMRKRCTAEDYIHKPFDIYDFVKRIDAQIHHN</sequence>
<keyword evidence="1 2" id="KW-0597">Phosphoprotein</keyword>
<reference evidence="4 5" key="1">
    <citation type="submission" date="2020-08" db="EMBL/GenBank/DDBJ databases">
        <authorList>
            <person name="Sun Q."/>
            <person name="Inoue M."/>
        </authorList>
    </citation>
    <scope>NUCLEOTIDE SEQUENCE [LARGE SCALE GENOMIC DNA]</scope>
    <source>
        <strain evidence="4 5">CCM 8938</strain>
    </source>
</reference>
<dbReference type="SMART" id="SM00448">
    <property type="entry name" value="REC"/>
    <property type="match status" value="1"/>
</dbReference>
<dbReference type="Gene3D" id="3.40.50.2300">
    <property type="match status" value="1"/>
</dbReference>